<evidence type="ECO:0000256" key="6">
    <source>
        <dbReference type="ARBA" id="ARBA00023034"/>
    </source>
</evidence>
<feature type="compositionally biased region" description="Basic and acidic residues" evidence="9">
    <location>
        <begin position="128"/>
        <end position="150"/>
    </location>
</feature>
<evidence type="ECO:0000256" key="2">
    <source>
        <dbReference type="ARBA" id="ARBA00004555"/>
    </source>
</evidence>
<proteinExistence type="inferred from homology"/>
<evidence type="ECO:0000256" key="9">
    <source>
        <dbReference type="SAM" id="MobiDB-lite"/>
    </source>
</evidence>
<evidence type="ECO:0000256" key="3">
    <source>
        <dbReference type="ARBA" id="ARBA00005599"/>
    </source>
</evidence>
<evidence type="ECO:0000256" key="1">
    <source>
        <dbReference type="ARBA" id="ARBA00004496"/>
    </source>
</evidence>
<evidence type="ECO:0000313" key="11">
    <source>
        <dbReference type="Proteomes" id="UP001307889"/>
    </source>
</evidence>
<keyword evidence="5" id="KW-0963">Cytoplasm</keyword>
<evidence type="ECO:0000256" key="4">
    <source>
        <dbReference type="ARBA" id="ARBA00014130"/>
    </source>
</evidence>
<organism evidence="10 11">
    <name type="scientific">Nesidiocoris tenuis</name>
    <dbReference type="NCBI Taxonomy" id="355587"/>
    <lineage>
        <taxon>Eukaryota</taxon>
        <taxon>Metazoa</taxon>
        <taxon>Ecdysozoa</taxon>
        <taxon>Arthropoda</taxon>
        <taxon>Hexapoda</taxon>
        <taxon>Insecta</taxon>
        <taxon>Pterygota</taxon>
        <taxon>Neoptera</taxon>
        <taxon>Paraneoptera</taxon>
        <taxon>Hemiptera</taxon>
        <taxon>Heteroptera</taxon>
        <taxon>Panheteroptera</taxon>
        <taxon>Cimicomorpha</taxon>
        <taxon>Miridae</taxon>
        <taxon>Dicyphina</taxon>
        <taxon>Nesidiocoris</taxon>
    </lineage>
</organism>
<dbReference type="PANTHER" id="PTHR21470">
    <property type="entry name" value="RAB6-INTERACTING PROTEIN GORAB"/>
    <property type="match status" value="1"/>
</dbReference>
<dbReference type="InterPro" id="IPR007033">
    <property type="entry name" value="GORAB"/>
</dbReference>
<comment type="similarity">
    <text evidence="3">Belongs to the GORAB family.</text>
</comment>
<sequence length="150" mass="17237">MKMMRKPFFSYGSHSMRRKKPAKEEHRYDDFVAKLKEMDEMVSTDVAALRGDIELASLELREAQRKLVETEKAYIEAKTDLFLKKEKKELLTSHLCAYIKRNEIEKAKTLSGFVGKLELTASPSKPVKSSDADQKDQKPEPQEAIENEGK</sequence>
<feature type="region of interest" description="Disordered" evidence="9">
    <location>
        <begin position="122"/>
        <end position="150"/>
    </location>
</feature>
<evidence type="ECO:0000256" key="7">
    <source>
        <dbReference type="ARBA" id="ARBA00023054"/>
    </source>
</evidence>
<name>A0ABN7B2T4_9HEMI</name>
<keyword evidence="6" id="KW-0333">Golgi apparatus</keyword>
<feature type="coiled-coil region" evidence="8">
    <location>
        <begin position="46"/>
        <end position="80"/>
    </location>
</feature>
<dbReference type="EMBL" id="AP028917">
    <property type="protein sequence ID" value="BES98711.1"/>
    <property type="molecule type" value="Genomic_DNA"/>
</dbReference>
<evidence type="ECO:0000256" key="8">
    <source>
        <dbReference type="SAM" id="Coils"/>
    </source>
</evidence>
<evidence type="ECO:0000313" key="10">
    <source>
        <dbReference type="EMBL" id="BES98711.1"/>
    </source>
</evidence>
<dbReference type="PANTHER" id="PTHR21470:SF2">
    <property type="entry name" value="RAB6-INTERACTING GOLGIN"/>
    <property type="match status" value="1"/>
</dbReference>
<keyword evidence="11" id="KW-1185">Reference proteome</keyword>
<protein>
    <recommendedName>
        <fullName evidence="4">RAB6-interacting golgin</fullName>
    </recommendedName>
</protein>
<gene>
    <name evidence="10" type="ORF">NTJ_11527</name>
</gene>
<keyword evidence="7 8" id="KW-0175">Coiled coil</keyword>
<comment type="subcellular location">
    <subcellularLocation>
        <location evidence="1">Cytoplasm</location>
    </subcellularLocation>
    <subcellularLocation>
        <location evidence="2">Golgi apparatus</location>
    </subcellularLocation>
</comment>
<evidence type="ECO:0000256" key="5">
    <source>
        <dbReference type="ARBA" id="ARBA00022490"/>
    </source>
</evidence>
<dbReference type="Proteomes" id="UP001307889">
    <property type="component" value="Chromosome 9"/>
</dbReference>
<reference evidence="10 11" key="1">
    <citation type="submission" date="2023-09" db="EMBL/GenBank/DDBJ databases">
        <title>Nesidiocoris tenuis whole genome shotgun sequence.</title>
        <authorList>
            <person name="Shibata T."/>
            <person name="Shimoda M."/>
            <person name="Kobayashi T."/>
            <person name="Uehara T."/>
        </authorList>
    </citation>
    <scope>NUCLEOTIDE SEQUENCE [LARGE SCALE GENOMIC DNA]</scope>
    <source>
        <strain evidence="10 11">Japan</strain>
    </source>
</reference>
<accession>A0ABN7B2T4</accession>